<reference evidence="1 2" key="1">
    <citation type="journal article" date="2020" name="Microbiome">
        <title>Single-cell genomics of uncultured bacteria reveals dietary fiber responders in the mouse gut microbiota.</title>
        <authorList>
            <person name="Chijiiwa R."/>
            <person name="Hosokawa M."/>
            <person name="Kogawa M."/>
            <person name="Nishikawa Y."/>
            <person name="Ide K."/>
            <person name="Sakanashi C."/>
            <person name="Takahashi K."/>
            <person name="Takeyama H."/>
        </authorList>
    </citation>
    <scope>NUCLEOTIDE SEQUENCE [LARGE SCALE GENOMIC DNA]</scope>
    <source>
        <strain evidence="1">IMSAGC_017</strain>
    </source>
</reference>
<dbReference type="InterPro" id="IPR008861">
    <property type="entry name" value="GpX-like"/>
</dbReference>
<evidence type="ECO:0008006" key="3">
    <source>
        <dbReference type="Google" id="ProtNLM"/>
    </source>
</evidence>
<dbReference type="EMBL" id="BLMI01000131">
    <property type="protein sequence ID" value="GFI41062.1"/>
    <property type="molecule type" value="Genomic_DNA"/>
</dbReference>
<gene>
    <name evidence="1" type="ORF">IMSAGC017_01102</name>
</gene>
<name>A0A829ZAR8_9FIRM</name>
<dbReference type="Proteomes" id="UP000490821">
    <property type="component" value="Unassembled WGS sequence"/>
</dbReference>
<evidence type="ECO:0000313" key="2">
    <source>
        <dbReference type="Proteomes" id="UP000490821"/>
    </source>
</evidence>
<evidence type="ECO:0000313" key="1">
    <source>
        <dbReference type="EMBL" id="GFI41062.1"/>
    </source>
</evidence>
<dbReference type="Pfam" id="PF05489">
    <property type="entry name" value="Phage_tail_X"/>
    <property type="match status" value="1"/>
</dbReference>
<dbReference type="AlphaFoldDB" id="A0A829ZAR8"/>
<accession>A0A829ZAR8</accession>
<organism evidence="1 2">
    <name type="scientific">Thomasclavelia cocleata</name>
    <dbReference type="NCBI Taxonomy" id="69824"/>
    <lineage>
        <taxon>Bacteria</taxon>
        <taxon>Bacillati</taxon>
        <taxon>Bacillota</taxon>
        <taxon>Erysipelotrichia</taxon>
        <taxon>Erysipelotrichales</taxon>
        <taxon>Coprobacillaceae</taxon>
        <taxon>Thomasclavelia</taxon>
    </lineage>
</organism>
<protein>
    <recommendedName>
        <fullName evidence="3">Phage Tail Protein X</fullName>
    </recommendedName>
</protein>
<comment type="caution">
    <text evidence="1">The sequence shown here is derived from an EMBL/GenBank/DDBJ whole genome shotgun (WGS) entry which is preliminary data.</text>
</comment>
<sequence length="79" mass="8826">MMMKGGQGMNKTYTTISGDMWDQIAYTQMGSVLHTDKLIKANADYAAMFVFPAGVVLTIPEVEEKQSMELPPWKRGLLI</sequence>
<proteinExistence type="predicted"/>